<gene>
    <name evidence="3" type="ORF">BpHYR1_030121</name>
</gene>
<keyword evidence="1" id="KW-0472">Membrane</keyword>
<dbReference type="AlphaFoldDB" id="A0A3M7RM54"/>
<feature type="chain" id="PRO_5018045010" evidence="2">
    <location>
        <begin position="23"/>
        <end position="146"/>
    </location>
</feature>
<feature type="signal peptide" evidence="2">
    <location>
        <begin position="1"/>
        <end position="22"/>
    </location>
</feature>
<evidence type="ECO:0000313" key="4">
    <source>
        <dbReference type="Proteomes" id="UP000276133"/>
    </source>
</evidence>
<reference evidence="3 4" key="1">
    <citation type="journal article" date="2018" name="Sci. Rep.">
        <title>Genomic signatures of local adaptation to the degree of environmental predictability in rotifers.</title>
        <authorList>
            <person name="Franch-Gras L."/>
            <person name="Hahn C."/>
            <person name="Garcia-Roger E.M."/>
            <person name="Carmona M.J."/>
            <person name="Serra M."/>
            <person name="Gomez A."/>
        </authorList>
    </citation>
    <scope>NUCLEOTIDE SEQUENCE [LARGE SCALE GENOMIC DNA]</scope>
    <source>
        <strain evidence="3">HYR1</strain>
    </source>
</reference>
<keyword evidence="2" id="KW-0732">Signal</keyword>
<protein>
    <submittedName>
        <fullName evidence="3">Uncharacterized protein</fullName>
    </submittedName>
</protein>
<proteinExistence type="predicted"/>
<dbReference type="Proteomes" id="UP000276133">
    <property type="component" value="Unassembled WGS sequence"/>
</dbReference>
<organism evidence="3 4">
    <name type="scientific">Brachionus plicatilis</name>
    <name type="common">Marine rotifer</name>
    <name type="synonym">Brachionus muelleri</name>
    <dbReference type="NCBI Taxonomy" id="10195"/>
    <lineage>
        <taxon>Eukaryota</taxon>
        <taxon>Metazoa</taxon>
        <taxon>Spiralia</taxon>
        <taxon>Gnathifera</taxon>
        <taxon>Rotifera</taxon>
        <taxon>Eurotatoria</taxon>
        <taxon>Monogononta</taxon>
        <taxon>Pseudotrocha</taxon>
        <taxon>Ploima</taxon>
        <taxon>Brachionidae</taxon>
        <taxon>Brachionus</taxon>
    </lineage>
</organism>
<keyword evidence="1" id="KW-1133">Transmembrane helix</keyword>
<evidence type="ECO:0000256" key="2">
    <source>
        <dbReference type="SAM" id="SignalP"/>
    </source>
</evidence>
<feature type="transmembrane region" description="Helical" evidence="1">
    <location>
        <begin position="125"/>
        <end position="142"/>
    </location>
</feature>
<comment type="caution">
    <text evidence="3">The sequence shown here is derived from an EMBL/GenBank/DDBJ whole genome shotgun (WGS) entry which is preliminary data.</text>
</comment>
<dbReference type="EMBL" id="REGN01003097">
    <property type="protein sequence ID" value="RNA24549.1"/>
    <property type="molecule type" value="Genomic_DNA"/>
</dbReference>
<keyword evidence="4" id="KW-1185">Reference proteome</keyword>
<name>A0A3M7RM54_BRAPC</name>
<evidence type="ECO:0000313" key="3">
    <source>
        <dbReference type="EMBL" id="RNA24549.1"/>
    </source>
</evidence>
<sequence length="146" mass="16648">MSLCPFKLLTTLPLLIFQIVIALSKDPEANSPLFRSVKHKISSIRIVLSLDPLIKAFDDKLTIETTSYSWPFRVFFKLPSIIKSAEELAKLPFSSSKSDRTVLSCFARFLSIRLCFTKSTEFKKFSFFFGLFILPIFINPLVKSAL</sequence>
<accession>A0A3M7RM54</accession>
<evidence type="ECO:0000256" key="1">
    <source>
        <dbReference type="SAM" id="Phobius"/>
    </source>
</evidence>
<keyword evidence="1" id="KW-0812">Transmembrane</keyword>